<feature type="transmembrane region" description="Helical" evidence="1">
    <location>
        <begin position="283"/>
        <end position="305"/>
    </location>
</feature>
<keyword evidence="3" id="KW-1185">Reference proteome</keyword>
<feature type="transmembrane region" description="Helical" evidence="1">
    <location>
        <begin position="454"/>
        <end position="473"/>
    </location>
</feature>
<keyword evidence="1" id="KW-1133">Transmembrane helix</keyword>
<sequence length="557" mass="64466">MFNIKLIVTTTSNPFIFIWKWSVPYKNRNRDTDIQYAKIWKFGVDKQSLRENILSCFPDIQLDTMSLDEEYIRRLVLKRFLHQNHIKDNKEQQHAEIDSDLPNKAKAGEMMQLAPEETWECIPEGLRNTLASLNAIHIEEKLNILKARAYHTPHGRASLSRALNSIRKVFQIWRLGFANAVSRTERVGVNIFFVFLAFCAVYPDIAAGFLGERSYNQRSIGGRVVTLFQLFFLWMYPYHPFLLLFTWSLERLLGAFVGNTVYALAAVIPSLRLVHSEVWFRTMMLVLSLSWQIGVQFAITVRDYTLRLLVRRQMRLHRQNTTSQEGINWAEADKEIAWELLSLEDFITIGSQSIDGDLTWDQVPIKVRIERYVKFTSTYRLGRPADQLISLLKDDMEAILAVYEDYRLSSKQIREPESDKSFAEPRFPKLLLVCIAVAVFTYVCYSFWPQPFTFNTIVAYSTVVIIKQMILAFKRYQTVKSALRLFTNMVSINILGMLLVSTPVTADPKVLQNNVNMVLLTLAMVFSTLFLAELIAPLLLLVIEYIILSCGVWYTAR</sequence>
<keyword evidence="1" id="KW-0812">Transmembrane</keyword>
<dbReference type="EMBL" id="CDHN01000006">
    <property type="protein sequence ID" value="CEJ94357.1"/>
    <property type="molecule type" value="Genomic_DNA"/>
</dbReference>
<feature type="transmembrane region" description="Helical" evidence="1">
    <location>
        <begin position="430"/>
        <end position="448"/>
    </location>
</feature>
<gene>
    <name evidence="2" type="ORF">VHEMI09894</name>
</gene>
<dbReference type="OrthoDB" id="4957230at2759"/>
<feature type="transmembrane region" description="Helical" evidence="1">
    <location>
        <begin position="225"/>
        <end position="245"/>
    </location>
</feature>
<feature type="transmembrane region" description="Helical" evidence="1">
    <location>
        <begin position="187"/>
        <end position="205"/>
    </location>
</feature>
<reference evidence="2 3" key="1">
    <citation type="journal article" date="2015" name="Genome Announc.">
        <title>Draft Genome Sequence and Gene Annotation of the Entomopathogenic Fungus Verticillium hemipterigenum.</title>
        <authorList>
            <person name="Horn F."/>
            <person name="Habel A."/>
            <person name="Scharf D.H."/>
            <person name="Dworschak J."/>
            <person name="Brakhage A.A."/>
            <person name="Guthke R."/>
            <person name="Hertweck C."/>
            <person name="Linde J."/>
        </authorList>
    </citation>
    <scope>NUCLEOTIDE SEQUENCE [LARGE SCALE GENOMIC DNA]</scope>
</reference>
<dbReference type="HOGENOM" id="CLU_489326_0_0_1"/>
<proteinExistence type="predicted"/>
<feature type="transmembrane region" description="Helical" evidence="1">
    <location>
        <begin position="252"/>
        <end position="271"/>
    </location>
</feature>
<evidence type="ECO:0000313" key="2">
    <source>
        <dbReference type="EMBL" id="CEJ94357.1"/>
    </source>
</evidence>
<evidence type="ECO:0000256" key="1">
    <source>
        <dbReference type="SAM" id="Phobius"/>
    </source>
</evidence>
<feature type="transmembrane region" description="Helical" evidence="1">
    <location>
        <begin position="485"/>
        <end position="504"/>
    </location>
</feature>
<keyword evidence="1" id="KW-0472">Membrane</keyword>
<organism evidence="2 3">
    <name type="scientific">[Torrubiella] hemipterigena</name>
    <dbReference type="NCBI Taxonomy" id="1531966"/>
    <lineage>
        <taxon>Eukaryota</taxon>
        <taxon>Fungi</taxon>
        <taxon>Dikarya</taxon>
        <taxon>Ascomycota</taxon>
        <taxon>Pezizomycotina</taxon>
        <taxon>Sordariomycetes</taxon>
        <taxon>Hypocreomycetidae</taxon>
        <taxon>Hypocreales</taxon>
        <taxon>Clavicipitaceae</taxon>
        <taxon>Clavicipitaceae incertae sedis</taxon>
        <taxon>'Torrubiella' clade</taxon>
    </lineage>
</organism>
<name>A0A0A1TSB5_9HYPO</name>
<protein>
    <submittedName>
        <fullName evidence="2">Uncharacterized protein</fullName>
    </submittedName>
</protein>
<accession>A0A0A1TSB5</accession>
<dbReference type="AlphaFoldDB" id="A0A0A1TSB5"/>
<dbReference type="Proteomes" id="UP000039046">
    <property type="component" value="Unassembled WGS sequence"/>
</dbReference>
<evidence type="ECO:0000313" key="3">
    <source>
        <dbReference type="Proteomes" id="UP000039046"/>
    </source>
</evidence>